<proteinExistence type="predicted"/>
<dbReference type="AlphaFoldDB" id="A0A9X0A490"/>
<reference evidence="1" key="1">
    <citation type="submission" date="2023-01" db="EMBL/GenBank/DDBJ databases">
        <title>Genome assembly of the deep-sea coral Lophelia pertusa.</title>
        <authorList>
            <person name="Herrera S."/>
            <person name="Cordes E."/>
        </authorList>
    </citation>
    <scope>NUCLEOTIDE SEQUENCE</scope>
    <source>
        <strain evidence="1">USNM1676648</strain>
        <tissue evidence="1">Polyp</tissue>
    </source>
</reference>
<dbReference type="EMBL" id="MU825398">
    <property type="protein sequence ID" value="KAJ7393186.1"/>
    <property type="molecule type" value="Genomic_DNA"/>
</dbReference>
<accession>A0A9X0A490</accession>
<comment type="caution">
    <text evidence="1">The sequence shown here is derived from an EMBL/GenBank/DDBJ whole genome shotgun (WGS) entry which is preliminary data.</text>
</comment>
<sequence>MSGCAYKVKGSIHYKAQGKSPLYCNSPAAQMFSSTAQQREDWVTTFMHTLFQNKKNPFNQFYGDITNSSRTSEYCECFTRVSSNTNFILQQIFKKKKECCSTGA</sequence>
<name>A0A9X0A490_9CNID</name>
<dbReference type="Proteomes" id="UP001163046">
    <property type="component" value="Unassembled WGS sequence"/>
</dbReference>
<protein>
    <submittedName>
        <fullName evidence="1">Uncharacterized protein</fullName>
    </submittedName>
</protein>
<gene>
    <name evidence="1" type="ORF">OS493_006152</name>
</gene>
<keyword evidence="2" id="KW-1185">Reference proteome</keyword>
<evidence type="ECO:0000313" key="1">
    <source>
        <dbReference type="EMBL" id="KAJ7393186.1"/>
    </source>
</evidence>
<organism evidence="1 2">
    <name type="scientific">Desmophyllum pertusum</name>
    <dbReference type="NCBI Taxonomy" id="174260"/>
    <lineage>
        <taxon>Eukaryota</taxon>
        <taxon>Metazoa</taxon>
        <taxon>Cnidaria</taxon>
        <taxon>Anthozoa</taxon>
        <taxon>Hexacorallia</taxon>
        <taxon>Scleractinia</taxon>
        <taxon>Caryophylliina</taxon>
        <taxon>Caryophylliidae</taxon>
        <taxon>Desmophyllum</taxon>
    </lineage>
</organism>
<evidence type="ECO:0000313" key="2">
    <source>
        <dbReference type="Proteomes" id="UP001163046"/>
    </source>
</evidence>